<evidence type="ECO:0000313" key="10">
    <source>
        <dbReference type="Proteomes" id="UP000027284"/>
    </source>
</evidence>
<accession>A0A062XM57</accession>
<dbReference type="Proteomes" id="UP000027284">
    <property type="component" value="Unassembled WGS sequence"/>
</dbReference>
<feature type="transmembrane region" description="Helical" evidence="7">
    <location>
        <begin position="118"/>
        <end position="139"/>
    </location>
</feature>
<name>A0A062XM57_9BACT</name>
<dbReference type="GO" id="GO:0005886">
    <property type="term" value="C:plasma membrane"/>
    <property type="evidence" value="ECO:0007669"/>
    <property type="project" value="UniProtKB-SubCell"/>
</dbReference>
<dbReference type="STRING" id="1312852.EG19_05510"/>
<feature type="transmembrane region" description="Helical" evidence="7">
    <location>
        <begin position="282"/>
        <end position="304"/>
    </location>
</feature>
<evidence type="ECO:0000256" key="7">
    <source>
        <dbReference type="RuleBase" id="RU363032"/>
    </source>
</evidence>
<evidence type="ECO:0000256" key="1">
    <source>
        <dbReference type="ARBA" id="ARBA00004651"/>
    </source>
</evidence>
<feature type="transmembrane region" description="Helical" evidence="7">
    <location>
        <begin position="12"/>
        <end position="29"/>
    </location>
</feature>
<keyword evidence="4 7" id="KW-0812">Transmembrane</keyword>
<dbReference type="SUPFAM" id="SSF161098">
    <property type="entry name" value="MetI-like"/>
    <property type="match status" value="1"/>
</dbReference>
<evidence type="ECO:0000256" key="4">
    <source>
        <dbReference type="ARBA" id="ARBA00022692"/>
    </source>
</evidence>
<keyword evidence="10" id="KW-1185">Reference proteome</keyword>
<comment type="subcellular location">
    <subcellularLocation>
        <location evidence="1 7">Cell membrane</location>
        <topology evidence="1 7">Multi-pass membrane protein</topology>
    </subcellularLocation>
</comment>
<dbReference type="RefSeq" id="WP_053335120.1">
    <property type="nucleotide sequence ID" value="NZ_JMFG01000020.1"/>
</dbReference>
<evidence type="ECO:0000313" key="9">
    <source>
        <dbReference type="EMBL" id="KDA53657.1"/>
    </source>
</evidence>
<dbReference type="AlphaFoldDB" id="A0A062XM57"/>
<dbReference type="EMBL" id="JMFG01000020">
    <property type="protein sequence ID" value="KDA53657.1"/>
    <property type="molecule type" value="Genomic_DNA"/>
</dbReference>
<comment type="caution">
    <text evidence="9">The sequence shown here is derived from an EMBL/GenBank/DDBJ whole genome shotgun (WGS) entry which is preliminary data.</text>
</comment>
<keyword evidence="5 7" id="KW-1133">Transmembrane helix</keyword>
<sequence length="322" mass="34115">MSKAPRRLRFGLTVVALELAVVVLGPLWLPDPNAIVDPRGAGLLPPLSRVLVVSLQDGTSLAGSEIARTPDGLLLRRGSSWEKVPENLVVSVKPRWYLLGSDALGRDVAARLVKAGQISLSVGVLSLALAVTLGTLVGMAAGLGPRFLDRVLMAFVDAALALPLLFVLLAASAFLRPSLGTVVLMLGFFSWMGVARLVRGQALLCREQPWFLAAKGLGLKPLRLAFVHVFPHVLTPLTTDATLRLGDLILLEAALSFLGFGVPPPIPSWGSMAAEGFEVWRLAFWLPVFPGFAVALSVLAFATIADGLGELARGERLEGSPA</sequence>
<dbReference type="GO" id="GO:0055085">
    <property type="term" value="P:transmembrane transport"/>
    <property type="evidence" value="ECO:0007669"/>
    <property type="project" value="InterPro"/>
</dbReference>
<dbReference type="Pfam" id="PF00528">
    <property type="entry name" value="BPD_transp_1"/>
    <property type="match status" value="1"/>
</dbReference>
<keyword evidence="6 7" id="KW-0472">Membrane</keyword>
<dbReference type="InterPro" id="IPR000515">
    <property type="entry name" value="MetI-like"/>
</dbReference>
<reference evidence="9 10" key="1">
    <citation type="submission" date="2014-04" db="EMBL/GenBank/DDBJ databases">
        <title>The Genome Sequence of Thermoanaerobaculum aquaticum MP-01, The First Cultivated Group 23 Acidobacterium.</title>
        <authorList>
            <person name="Stamps B.W."/>
            <person name="Losey N.A."/>
            <person name="Lawson P.A."/>
            <person name="Stevenson B.S."/>
        </authorList>
    </citation>
    <scope>NUCLEOTIDE SEQUENCE [LARGE SCALE GENOMIC DNA]</scope>
    <source>
        <strain evidence="9 10">MP-01</strain>
    </source>
</reference>
<evidence type="ECO:0000256" key="6">
    <source>
        <dbReference type="ARBA" id="ARBA00023136"/>
    </source>
</evidence>
<evidence type="ECO:0000259" key="8">
    <source>
        <dbReference type="PROSITE" id="PS50928"/>
    </source>
</evidence>
<dbReference type="OrthoDB" id="9797472at2"/>
<dbReference type="PROSITE" id="PS50928">
    <property type="entry name" value="ABC_TM1"/>
    <property type="match status" value="1"/>
</dbReference>
<gene>
    <name evidence="9" type="ORF">EG19_05510</name>
</gene>
<evidence type="ECO:0000256" key="2">
    <source>
        <dbReference type="ARBA" id="ARBA00022448"/>
    </source>
</evidence>
<keyword evidence="3" id="KW-1003">Cell membrane</keyword>
<feature type="domain" description="ABC transmembrane type-1" evidence="8">
    <location>
        <begin position="116"/>
        <end position="305"/>
    </location>
</feature>
<proteinExistence type="inferred from homology"/>
<keyword evidence="2 7" id="KW-0813">Transport</keyword>
<feature type="transmembrane region" description="Helical" evidence="7">
    <location>
        <begin position="179"/>
        <end position="198"/>
    </location>
</feature>
<dbReference type="InterPro" id="IPR035906">
    <property type="entry name" value="MetI-like_sf"/>
</dbReference>
<dbReference type="Gene3D" id="1.10.3720.10">
    <property type="entry name" value="MetI-like"/>
    <property type="match status" value="1"/>
</dbReference>
<dbReference type="PANTHER" id="PTHR43386:SF1">
    <property type="entry name" value="D,D-DIPEPTIDE TRANSPORT SYSTEM PERMEASE PROTEIN DDPC-RELATED"/>
    <property type="match status" value="1"/>
</dbReference>
<organism evidence="9 10">
    <name type="scientific">Thermoanaerobaculum aquaticum</name>
    <dbReference type="NCBI Taxonomy" id="1312852"/>
    <lineage>
        <taxon>Bacteria</taxon>
        <taxon>Pseudomonadati</taxon>
        <taxon>Acidobacteriota</taxon>
        <taxon>Thermoanaerobaculia</taxon>
        <taxon>Thermoanaerobaculales</taxon>
        <taxon>Thermoanaerobaculaceae</taxon>
        <taxon>Thermoanaerobaculum</taxon>
    </lineage>
</organism>
<evidence type="ECO:0000256" key="5">
    <source>
        <dbReference type="ARBA" id="ARBA00022989"/>
    </source>
</evidence>
<dbReference type="InterPro" id="IPR050366">
    <property type="entry name" value="BP-dependent_transpt_permease"/>
</dbReference>
<protein>
    <recommendedName>
        <fullName evidence="8">ABC transmembrane type-1 domain-containing protein</fullName>
    </recommendedName>
</protein>
<dbReference type="CDD" id="cd06261">
    <property type="entry name" value="TM_PBP2"/>
    <property type="match status" value="1"/>
</dbReference>
<feature type="transmembrane region" description="Helical" evidence="7">
    <location>
        <begin position="151"/>
        <end position="173"/>
    </location>
</feature>
<evidence type="ECO:0000256" key="3">
    <source>
        <dbReference type="ARBA" id="ARBA00022475"/>
    </source>
</evidence>
<dbReference type="PANTHER" id="PTHR43386">
    <property type="entry name" value="OLIGOPEPTIDE TRANSPORT SYSTEM PERMEASE PROTEIN APPC"/>
    <property type="match status" value="1"/>
</dbReference>
<comment type="similarity">
    <text evidence="7">Belongs to the binding-protein-dependent transport system permease family.</text>
</comment>